<name>A0AAV9VRP4_9PEZI</name>
<evidence type="ECO:0000313" key="2">
    <source>
        <dbReference type="EMBL" id="KAK6495882.1"/>
    </source>
</evidence>
<evidence type="ECO:0000313" key="3">
    <source>
        <dbReference type="Proteomes" id="UP001370758"/>
    </source>
</evidence>
<gene>
    <name evidence="2" type="ORF">TWF481_002927</name>
</gene>
<feature type="region of interest" description="Disordered" evidence="1">
    <location>
        <begin position="33"/>
        <end position="54"/>
    </location>
</feature>
<accession>A0AAV9VRP4</accession>
<protein>
    <submittedName>
        <fullName evidence="2">Uncharacterized protein</fullName>
    </submittedName>
</protein>
<evidence type="ECO:0000256" key="1">
    <source>
        <dbReference type="SAM" id="MobiDB-lite"/>
    </source>
</evidence>
<keyword evidence="3" id="KW-1185">Reference proteome</keyword>
<dbReference type="EMBL" id="JAVHJL010000012">
    <property type="protein sequence ID" value="KAK6495882.1"/>
    <property type="molecule type" value="Genomic_DNA"/>
</dbReference>
<feature type="region of interest" description="Disordered" evidence="1">
    <location>
        <begin position="247"/>
        <end position="285"/>
    </location>
</feature>
<sequence length="320" mass="35562">MFVCDGLGLDLWAILQGLYQATDVLLRGKTGFESIGTQPQQPRPATPRSPFHAPTITILTPSPSRPRLNEISPLTTLENTPGDQEHVYNNYDNFTHQEHYYWSPLVPVTAPAPTETPTQFQVQVRFQRDEFSLSDYLHYFGLEETDSDTTLTNNNIYAISKTAFGLVGLPGGGSGSTPGNNPRGETPMEFVNRKLKLLRMAGITNEQEQMESIHRGLQNAPELQNAVVFAHESGSLERYKSALLNATDSGRSLHEKTSRSSKSKTASRTTGSSGTTRSPYTDADVQLSNDLPLTVHDYKRHRGRYSTRVSINTVRYCSHS</sequence>
<organism evidence="2 3">
    <name type="scientific">Arthrobotrys musiformis</name>
    <dbReference type="NCBI Taxonomy" id="47236"/>
    <lineage>
        <taxon>Eukaryota</taxon>
        <taxon>Fungi</taxon>
        <taxon>Dikarya</taxon>
        <taxon>Ascomycota</taxon>
        <taxon>Pezizomycotina</taxon>
        <taxon>Orbiliomycetes</taxon>
        <taxon>Orbiliales</taxon>
        <taxon>Orbiliaceae</taxon>
        <taxon>Arthrobotrys</taxon>
    </lineage>
</organism>
<dbReference type="Proteomes" id="UP001370758">
    <property type="component" value="Unassembled WGS sequence"/>
</dbReference>
<dbReference type="AlphaFoldDB" id="A0AAV9VRP4"/>
<reference evidence="2 3" key="1">
    <citation type="submission" date="2023-08" db="EMBL/GenBank/DDBJ databases">
        <authorList>
            <person name="Palmer J.M."/>
        </authorList>
    </citation>
    <scope>NUCLEOTIDE SEQUENCE [LARGE SCALE GENOMIC DNA]</scope>
    <source>
        <strain evidence="2 3">TWF481</strain>
    </source>
</reference>
<feature type="compositionally biased region" description="Low complexity" evidence="1">
    <location>
        <begin position="263"/>
        <end position="278"/>
    </location>
</feature>
<proteinExistence type="predicted"/>
<comment type="caution">
    <text evidence="2">The sequence shown here is derived from an EMBL/GenBank/DDBJ whole genome shotgun (WGS) entry which is preliminary data.</text>
</comment>